<reference evidence="2" key="2">
    <citation type="submission" date="2015-01" db="EMBL/GenBank/DDBJ databases">
        <title>Evolutionary Origins and Diversification of the Mycorrhizal Mutualists.</title>
        <authorList>
            <consortium name="DOE Joint Genome Institute"/>
            <consortium name="Mycorrhizal Genomics Consortium"/>
            <person name="Kohler A."/>
            <person name="Kuo A."/>
            <person name="Nagy L.G."/>
            <person name="Floudas D."/>
            <person name="Copeland A."/>
            <person name="Barry K.W."/>
            <person name="Cichocki N."/>
            <person name="Veneault-Fourrey C."/>
            <person name="LaButti K."/>
            <person name="Lindquist E.A."/>
            <person name="Lipzen A."/>
            <person name="Lundell T."/>
            <person name="Morin E."/>
            <person name="Murat C."/>
            <person name="Riley R."/>
            <person name="Ohm R."/>
            <person name="Sun H."/>
            <person name="Tunlid A."/>
            <person name="Henrissat B."/>
            <person name="Grigoriev I.V."/>
            <person name="Hibbett D.S."/>
            <person name="Martin F."/>
        </authorList>
    </citation>
    <scope>NUCLEOTIDE SEQUENCE [LARGE SCALE GENOMIC DNA]</scope>
    <source>
        <strain evidence="2">MUT 4182</strain>
    </source>
</reference>
<dbReference type="AlphaFoldDB" id="A0A0C3QWJ7"/>
<name>A0A0C3QWJ7_9AGAM</name>
<proteinExistence type="predicted"/>
<feature type="non-terminal residue" evidence="1">
    <location>
        <position position="453"/>
    </location>
</feature>
<dbReference type="EMBL" id="KN822949">
    <property type="protein sequence ID" value="KIO33254.1"/>
    <property type="molecule type" value="Genomic_DNA"/>
</dbReference>
<evidence type="ECO:0008006" key="3">
    <source>
        <dbReference type="Google" id="ProtNLM"/>
    </source>
</evidence>
<sequence length="453" mass="52167">MSNRGRGTCIGKDLCAARTLKEIRTVAPSERVKADDSPQSHPHSPMVSIPEEIWLLIFDFLQNGVLTTAEGGQIGYDMARIAFVLPLTETCREFYRICQPLLFETIVIDGRSEPGRRRVRCLIDTLESKPRLKDMVAKVRIASIFFTTPELLDRLCQTLMELRSIRDLWIQEGNISLAQLSRFQECPHLERLVLLRVDLSGPEAPSIPSFPLKYLQCEPYGFPRSTKFFAALMLPELETLRIDSVFLTGLERFCDHQVFQFNPAVLKELIVETKIEWFQRMEPGLIELLKCANQIRSLKLSLDKLTNGFSIPDDLIPDLESFEGRADLVLNFCDGRPVRDLRTFFTRSFVWEMTNDVPSLIRPGSVPLEHLSIDGTLWKDDMMEYITSNCPELLSLKVRAVHVNDMLSTRNHMPRLRRATFLSVQGPWFKNNFRATKTEREAKVVRECRVFWP</sequence>
<organism evidence="1 2">
    <name type="scientific">Tulasnella calospora MUT 4182</name>
    <dbReference type="NCBI Taxonomy" id="1051891"/>
    <lineage>
        <taxon>Eukaryota</taxon>
        <taxon>Fungi</taxon>
        <taxon>Dikarya</taxon>
        <taxon>Basidiomycota</taxon>
        <taxon>Agaricomycotina</taxon>
        <taxon>Agaricomycetes</taxon>
        <taxon>Cantharellales</taxon>
        <taxon>Tulasnellaceae</taxon>
        <taxon>Tulasnella</taxon>
    </lineage>
</organism>
<gene>
    <name evidence="1" type="ORF">M407DRAFT_17813</name>
</gene>
<evidence type="ECO:0000313" key="1">
    <source>
        <dbReference type="EMBL" id="KIO33254.1"/>
    </source>
</evidence>
<dbReference type="Proteomes" id="UP000054248">
    <property type="component" value="Unassembled WGS sequence"/>
</dbReference>
<accession>A0A0C3QWJ7</accession>
<dbReference type="SUPFAM" id="SSF52047">
    <property type="entry name" value="RNI-like"/>
    <property type="match status" value="1"/>
</dbReference>
<reference evidence="1 2" key="1">
    <citation type="submission" date="2014-04" db="EMBL/GenBank/DDBJ databases">
        <authorList>
            <consortium name="DOE Joint Genome Institute"/>
            <person name="Kuo A."/>
            <person name="Girlanda M."/>
            <person name="Perotto S."/>
            <person name="Kohler A."/>
            <person name="Nagy L.G."/>
            <person name="Floudas D."/>
            <person name="Copeland A."/>
            <person name="Barry K.W."/>
            <person name="Cichocki N."/>
            <person name="Veneault-Fourrey C."/>
            <person name="LaButti K."/>
            <person name="Lindquist E.A."/>
            <person name="Lipzen A."/>
            <person name="Lundell T."/>
            <person name="Morin E."/>
            <person name="Murat C."/>
            <person name="Sun H."/>
            <person name="Tunlid A."/>
            <person name="Henrissat B."/>
            <person name="Grigoriev I.V."/>
            <person name="Hibbett D.S."/>
            <person name="Martin F."/>
            <person name="Nordberg H.P."/>
            <person name="Cantor M.N."/>
            <person name="Hua S.X."/>
        </authorList>
    </citation>
    <scope>NUCLEOTIDE SEQUENCE [LARGE SCALE GENOMIC DNA]</scope>
    <source>
        <strain evidence="1 2">MUT 4182</strain>
    </source>
</reference>
<dbReference type="Gene3D" id="3.80.10.10">
    <property type="entry name" value="Ribonuclease Inhibitor"/>
    <property type="match status" value="1"/>
</dbReference>
<dbReference type="HOGENOM" id="CLU_051241_0_0_1"/>
<protein>
    <recommendedName>
        <fullName evidence="3">F-box domain-containing protein</fullName>
    </recommendedName>
</protein>
<dbReference type="OrthoDB" id="3204049at2759"/>
<keyword evidence="2" id="KW-1185">Reference proteome</keyword>
<dbReference type="InterPro" id="IPR032675">
    <property type="entry name" value="LRR_dom_sf"/>
</dbReference>
<evidence type="ECO:0000313" key="2">
    <source>
        <dbReference type="Proteomes" id="UP000054248"/>
    </source>
</evidence>